<reference evidence="1" key="1">
    <citation type="journal article" date="2023" name="Mol. Phylogenet. Evol.">
        <title>Genome-scale phylogeny and comparative genomics of the fungal order Sordariales.</title>
        <authorList>
            <person name="Hensen N."/>
            <person name="Bonometti L."/>
            <person name="Westerberg I."/>
            <person name="Brannstrom I.O."/>
            <person name="Guillou S."/>
            <person name="Cros-Aarteil S."/>
            <person name="Calhoun S."/>
            <person name="Haridas S."/>
            <person name="Kuo A."/>
            <person name="Mondo S."/>
            <person name="Pangilinan J."/>
            <person name="Riley R."/>
            <person name="LaButti K."/>
            <person name="Andreopoulos B."/>
            <person name="Lipzen A."/>
            <person name="Chen C."/>
            <person name="Yan M."/>
            <person name="Daum C."/>
            <person name="Ng V."/>
            <person name="Clum A."/>
            <person name="Steindorff A."/>
            <person name="Ohm R.A."/>
            <person name="Martin F."/>
            <person name="Silar P."/>
            <person name="Natvig D.O."/>
            <person name="Lalanne C."/>
            <person name="Gautier V."/>
            <person name="Ament-Velasquez S.L."/>
            <person name="Kruys A."/>
            <person name="Hutchinson M.I."/>
            <person name="Powell A.J."/>
            <person name="Barry K."/>
            <person name="Miller A.N."/>
            <person name="Grigoriev I.V."/>
            <person name="Debuchy R."/>
            <person name="Gladieux P."/>
            <person name="Hiltunen Thoren M."/>
            <person name="Johannesson H."/>
        </authorList>
    </citation>
    <scope>NUCLEOTIDE SEQUENCE</scope>
    <source>
        <strain evidence="1">FGSC 1904</strain>
    </source>
</reference>
<gene>
    <name evidence="1" type="ORF">B0T20DRAFT_489032</name>
</gene>
<protein>
    <submittedName>
        <fullName evidence="1">Uncharacterized protein</fullName>
    </submittedName>
</protein>
<reference evidence="1" key="2">
    <citation type="submission" date="2023-07" db="EMBL/GenBank/DDBJ databases">
        <authorList>
            <consortium name="Lawrence Berkeley National Laboratory"/>
            <person name="Haridas S."/>
            <person name="Hensen N."/>
            <person name="Bonometti L."/>
            <person name="Westerberg I."/>
            <person name="Brannstrom I.O."/>
            <person name="Guillou S."/>
            <person name="Cros-Aarteil S."/>
            <person name="Calhoun S."/>
            <person name="Kuo A."/>
            <person name="Mondo S."/>
            <person name="Pangilinan J."/>
            <person name="Riley R."/>
            <person name="LaButti K."/>
            <person name="Andreopoulos B."/>
            <person name="Lipzen A."/>
            <person name="Chen C."/>
            <person name="Yanf M."/>
            <person name="Daum C."/>
            <person name="Ng V."/>
            <person name="Clum A."/>
            <person name="Steindorff A."/>
            <person name="Ohm R."/>
            <person name="Martin F."/>
            <person name="Silar P."/>
            <person name="Natvig D."/>
            <person name="Lalanne C."/>
            <person name="Gautier V."/>
            <person name="Ament-velasquez S.L."/>
            <person name="Kruys A."/>
            <person name="Hutchinson M.I."/>
            <person name="Powell A.J."/>
            <person name="Barry K."/>
            <person name="Miller A.N."/>
            <person name="Grigoriev I.V."/>
            <person name="Debuchy R."/>
            <person name="Gladieux P."/>
            <person name="Thoren M.H."/>
            <person name="Johannesson H."/>
        </authorList>
    </citation>
    <scope>NUCLEOTIDE SEQUENCE</scope>
    <source>
        <strain evidence="1">FGSC 1904</strain>
    </source>
</reference>
<evidence type="ECO:0000313" key="2">
    <source>
        <dbReference type="Proteomes" id="UP001281003"/>
    </source>
</evidence>
<name>A0AAE0U5M8_SORBR</name>
<accession>A0AAE0U5M8</accession>
<keyword evidence="2" id="KW-1185">Reference proteome</keyword>
<sequence length="316" mass="35339">MMMDGGGTGLGLDEAGCFLVISCVPVDTPNILYMTEMRLGSFWRVRETALSKRSRNEADWHGSQAWYVQYPTVPVPHGGICYGDAPTSCREGVPLRARIQGFLVRATLVDFFFLEFPNPSHGEHALLAPCGREHATSGGPYEHEDAWEAKSNEARALLIDNLIVRAREWWIVRIPSWRRAVHAQMIPPRRVQSLGFLVDGDVTTGGCELKVPDPAPMDFLIIDIQPPARRQPDSWLSNWTPACGMAVGNHTAALPARTEAAFTHFLCHRVHLGVEYLVEVEVDGMTFFFFNMVRSSNKRVCLQSGKSYEISVDDEH</sequence>
<dbReference type="Proteomes" id="UP001281003">
    <property type="component" value="Unassembled WGS sequence"/>
</dbReference>
<organism evidence="1 2">
    <name type="scientific">Sordaria brevicollis</name>
    <dbReference type="NCBI Taxonomy" id="83679"/>
    <lineage>
        <taxon>Eukaryota</taxon>
        <taxon>Fungi</taxon>
        <taxon>Dikarya</taxon>
        <taxon>Ascomycota</taxon>
        <taxon>Pezizomycotina</taxon>
        <taxon>Sordariomycetes</taxon>
        <taxon>Sordariomycetidae</taxon>
        <taxon>Sordariales</taxon>
        <taxon>Sordariaceae</taxon>
        <taxon>Sordaria</taxon>
    </lineage>
</organism>
<dbReference type="EMBL" id="JAUTDP010000012">
    <property type="protein sequence ID" value="KAK3391943.1"/>
    <property type="molecule type" value="Genomic_DNA"/>
</dbReference>
<evidence type="ECO:0000313" key="1">
    <source>
        <dbReference type="EMBL" id="KAK3391943.1"/>
    </source>
</evidence>
<comment type="caution">
    <text evidence="1">The sequence shown here is derived from an EMBL/GenBank/DDBJ whole genome shotgun (WGS) entry which is preliminary data.</text>
</comment>
<proteinExistence type="predicted"/>
<dbReference type="AlphaFoldDB" id="A0AAE0U5M8"/>